<protein>
    <recommendedName>
        <fullName evidence="3">Protein MIZU-KUSSEI 1-like</fullName>
    </recommendedName>
</protein>
<dbReference type="Pfam" id="PF04759">
    <property type="entry name" value="DUF617"/>
    <property type="match status" value="1"/>
</dbReference>
<dbReference type="GO" id="GO:0010274">
    <property type="term" value="P:hydrotropism"/>
    <property type="evidence" value="ECO:0007669"/>
    <property type="project" value="InterPro"/>
</dbReference>
<name>A0A118K563_CYNCS</name>
<dbReference type="OMA" id="TCNCTFI"/>
<dbReference type="NCBIfam" id="TIGR01570">
    <property type="entry name" value="A_thal_3588"/>
    <property type="match status" value="1"/>
</dbReference>
<keyword evidence="2" id="KW-1185">Reference proteome</keyword>
<dbReference type="PANTHER" id="PTHR31276:SF10">
    <property type="entry name" value="PROTEIN MIZU-KUSSEI 1-LIKE"/>
    <property type="match status" value="1"/>
</dbReference>
<gene>
    <name evidence="1" type="ORF">Ccrd_013031</name>
</gene>
<evidence type="ECO:0000313" key="2">
    <source>
        <dbReference type="Proteomes" id="UP000243975"/>
    </source>
</evidence>
<dbReference type="EMBL" id="LEKV01001104">
    <property type="protein sequence ID" value="KVI08595.1"/>
    <property type="molecule type" value="Genomic_DNA"/>
</dbReference>
<reference evidence="1 2" key="1">
    <citation type="journal article" date="2016" name="Sci. Rep.">
        <title>The genome sequence of the outbreeding globe artichoke constructed de novo incorporating a phase-aware low-pass sequencing strategy of F1 progeny.</title>
        <authorList>
            <person name="Scaglione D."/>
            <person name="Reyes-Chin-Wo S."/>
            <person name="Acquadro A."/>
            <person name="Froenicke L."/>
            <person name="Portis E."/>
            <person name="Beitel C."/>
            <person name="Tirone M."/>
            <person name="Mauro R."/>
            <person name="Lo Monaco A."/>
            <person name="Mauromicale G."/>
            <person name="Faccioli P."/>
            <person name="Cattivelli L."/>
            <person name="Rieseberg L."/>
            <person name="Michelmore R."/>
            <person name="Lanteri S."/>
        </authorList>
    </citation>
    <scope>NUCLEOTIDE SEQUENCE [LARGE SCALE GENOMIC DNA]</scope>
    <source>
        <strain evidence="1">2C</strain>
    </source>
</reference>
<dbReference type="AlphaFoldDB" id="A0A118K563"/>
<dbReference type="Gramene" id="KVI08595">
    <property type="protein sequence ID" value="KVI08595"/>
    <property type="gene ID" value="Ccrd_013031"/>
</dbReference>
<accession>A0A118K563</accession>
<evidence type="ECO:0008006" key="3">
    <source>
        <dbReference type="Google" id="ProtNLM"/>
    </source>
</evidence>
<organism evidence="1 2">
    <name type="scientific">Cynara cardunculus var. scolymus</name>
    <name type="common">Globe artichoke</name>
    <name type="synonym">Cynara scolymus</name>
    <dbReference type="NCBI Taxonomy" id="59895"/>
    <lineage>
        <taxon>Eukaryota</taxon>
        <taxon>Viridiplantae</taxon>
        <taxon>Streptophyta</taxon>
        <taxon>Embryophyta</taxon>
        <taxon>Tracheophyta</taxon>
        <taxon>Spermatophyta</taxon>
        <taxon>Magnoliopsida</taxon>
        <taxon>eudicotyledons</taxon>
        <taxon>Gunneridae</taxon>
        <taxon>Pentapetalae</taxon>
        <taxon>asterids</taxon>
        <taxon>campanulids</taxon>
        <taxon>Asterales</taxon>
        <taxon>Asteraceae</taxon>
        <taxon>Carduoideae</taxon>
        <taxon>Cardueae</taxon>
        <taxon>Carduinae</taxon>
        <taxon>Cynara</taxon>
    </lineage>
</organism>
<proteinExistence type="predicted"/>
<dbReference type="OrthoDB" id="1897868at2759"/>
<comment type="caution">
    <text evidence="1">The sequence shown here is derived from an EMBL/GenBank/DDBJ whole genome shotgun (WGS) entry which is preliminary data.</text>
</comment>
<dbReference type="PANTHER" id="PTHR31276">
    <property type="match status" value="1"/>
</dbReference>
<sequence>MAYPTVAPPNFTTVECHKQVRSWRLLRSILELLIQACTCTLVEKQDYNDVDDSYPIHSYHHRKSSSLVFPTAATAITGTIFGSRTGKVNFCIQTNPKSQTPILLLELTISTTFLAREMKSGNLRIALECSTSSCSDHKSLLSIPSWTMYCNGKKVGFAFKRQPSSSDIKVLKHMETVHVGAGIIKAKEVEREEDIMYLRGFFNRVTGKSMTRSETFHLIDPDGNIGQELSIFFFRPQ</sequence>
<dbReference type="STRING" id="59895.A0A118K563"/>
<dbReference type="Proteomes" id="UP000243975">
    <property type="component" value="Unassembled WGS sequence"/>
</dbReference>
<dbReference type="InterPro" id="IPR006460">
    <property type="entry name" value="MIZ1-like_pln"/>
</dbReference>
<evidence type="ECO:0000313" key="1">
    <source>
        <dbReference type="EMBL" id="KVI08595.1"/>
    </source>
</evidence>